<dbReference type="AlphaFoldDB" id="A0A3B0UMG2"/>
<proteinExistence type="predicted"/>
<name>A0A3B0UMG2_9ZZZZ</name>
<dbReference type="GO" id="GO:0004181">
    <property type="term" value="F:metallocarboxypeptidase activity"/>
    <property type="evidence" value="ECO:0007669"/>
    <property type="project" value="InterPro"/>
</dbReference>
<feature type="domain" description="Peptidase M14" evidence="1">
    <location>
        <begin position="66"/>
        <end position="190"/>
    </location>
</feature>
<sequence>MRNQPKNHLLMRNFYRQILWMTAVVLLSVPALAQNKLQTPTEFFGFKPGTDRQLFTYEKLIDYFKLLDENSNRLKLIKIGTSPMGKPMYVAMISNAQNITNLDKLKKINKQLALNPNLTTTQRAQMMKEGKVFIYATLSMHSSEVGPTQASPLIAYELITTKNPQIRSWLDKTVYMMVPNHNPDGMDMVVRNYLKYRGTKYEGASLPGVYNKY</sequence>
<dbReference type="Pfam" id="PF00246">
    <property type="entry name" value="Peptidase_M14"/>
    <property type="match status" value="1"/>
</dbReference>
<dbReference type="GO" id="GO:0008270">
    <property type="term" value="F:zinc ion binding"/>
    <property type="evidence" value="ECO:0007669"/>
    <property type="project" value="InterPro"/>
</dbReference>
<dbReference type="Gene3D" id="3.40.630.10">
    <property type="entry name" value="Zn peptidases"/>
    <property type="match status" value="1"/>
</dbReference>
<feature type="non-terminal residue" evidence="2">
    <location>
        <position position="213"/>
    </location>
</feature>
<organism evidence="2">
    <name type="scientific">hydrothermal vent metagenome</name>
    <dbReference type="NCBI Taxonomy" id="652676"/>
    <lineage>
        <taxon>unclassified sequences</taxon>
        <taxon>metagenomes</taxon>
        <taxon>ecological metagenomes</taxon>
    </lineage>
</organism>
<dbReference type="EMBL" id="UOET01000133">
    <property type="protein sequence ID" value="VAW27592.1"/>
    <property type="molecule type" value="Genomic_DNA"/>
</dbReference>
<evidence type="ECO:0000259" key="1">
    <source>
        <dbReference type="Pfam" id="PF00246"/>
    </source>
</evidence>
<dbReference type="GO" id="GO:0006508">
    <property type="term" value="P:proteolysis"/>
    <property type="evidence" value="ECO:0007669"/>
    <property type="project" value="InterPro"/>
</dbReference>
<accession>A0A3B0UMG2</accession>
<reference evidence="2" key="1">
    <citation type="submission" date="2018-06" db="EMBL/GenBank/DDBJ databases">
        <authorList>
            <person name="Zhirakovskaya E."/>
        </authorList>
    </citation>
    <scope>NUCLEOTIDE SEQUENCE</scope>
</reference>
<evidence type="ECO:0000313" key="2">
    <source>
        <dbReference type="EMBL" id="VAW27592.1"/>
    </source>
</evidence>
<dbReference type="SUPFAM" id="SSF53187">
    <property type="entry name" value="Zn-dependent exopeptidases"/>
    <property type="match status" value="1"/>
</dbReference>
<dbReference type="InterPro" id="IPR000834">
    <property type="entry name" value="Peptidase_M14"/>
</dbReference>
<gene>
    <name evidence="2" type="ORF">MNBD_BACTEROID07-106</name>
</gene>
<protein>
    <recommendedName>
        <fullName evidence="1">Peptidase M14 domain-containing protein</fullName>
    </recommendedName>
</protein>